<evidence type="ECO:0000313" key="3">
    <source>
        <dbReference type="EMBL" id="WLR43755.1"/>
    </source>
</evidence>
<dbReference type="InterPro" id="IPR009875">
    <property type="entry name" value="PilZ_domain"/>
</dbReference>
<dbReference type="Gene3D" id="2.40.10.220">
    <property type="entry name" value="predicted glycosyltransferase like domains"/>
    <property type="match status" value="1"/>
</dbReference>
<dbReference type="Pfam" id="PF12945">
    <property type="entry name" value="PilZNR"/>
    <property type="match status" value="1"/>
</dbReference>
<organism evidence="3 4">
    <name type="scientific">Bacillus carboniphilus</name>
    <dbReference type="NCBI Taxonomy" id="86663"/>
    <lineage>
        <taxon>Bacteria</taxon>
        <taxon>Bacillati</taxon>
        <taxon>Bacillota</taxon>
        <taxon>Bacilli</taxon>
        <taxon>Bacillales</taxon>
        <taxon>Bacillaceae</taxon>
        <taxon>Bacillus</taxon>
    </lineage>
</organism>
<gene>
    <name evidence="3" type="ORF">LC087_06390</name>
</gene>
<proteinExistence type="predicted"/>
<sequence>MKKTVIFFYIDYPINEKTHKAHFLLDGQKLSLTSIWNDQQLVRFETTVVGRRKEKIPMIVIKRPKEDQYVKVQRREFVRVMSKLDLAVHPFVKDFNPFTSFTHNISAGGLSFENSSDTLFKIDDKIKIWLVLPFSKELQYLHVKATVKRIENKQINVQFINISEKDQQTLLQYCYFTQVQLRIKGLKYE</sequence>
<keyword evidence="4" id="KW-1185">Reference proteome</keyword>
<dbReference type="InterPro" id="IPR009926">
    <property type="entry name" value="T3SS_YcgR_PilZN"/>
</dbReference>
<feature type="domain" description="PilZ" evidence="1">
    <location>
        <begin position="73"/>
        <end position="175"/>
    </location>
</feature>
<dbReference type="Proteomes" id="UP001197974">
    <property type="component" value="Chromosome"/>
</dbReference>
<evidence type="ECO:0000259" key="1">
    <source>
        <dbReference type="Pfam" id="PF07238"/>
    </source>
</evidence>
<evidence type="ECO:0000313" key="4">
    <source>
        <dbReference type="Proteomes" id="UP001197974"/>
    </source>
</evidence>
<accession>A0ABY9JZ76</accession>
<dbReference type="SUPFAM" id="SSF141371">
    <property type="entry name" value="PilZ domain-like"/>
    <property type="match status" value="1"/>
</dbReference>
<dbReference type="RefSeq" id="WP_306020375.1">
    <property type="nucleotide sequence ID" value="NZ_CP129013.1"/>
</dbReference>
<feature type="domain" description="Type III secretion system flagellar brake protein YcgR PilZN" evidence="2">
    <location>
        <begin position="7"/>
        <end position="64"/>
    </location>
</feature>
<dbReference type="Pfam" id="PF07238">
    <property type="entry name" value="PilZ"/>
    <property type="match status" value="1"/>
</dbReference>
<name>A0ABY9JZ76_9BACI</name>
<protein>
    <submittedName>
        <fullName evidence="3">PilZ domain-containing protein</fullName>
    </submittedName>
</protein>
<dbReference type="EMBL" id="CP129013">
    <property type="protein sequence ID" value="WLR43755.1"/>
    <property type="molecule type" value="Genomic_DNA"/>
</dbReference>
<evidence type="ECO:0000259" key="2">
    <source>
        <dbReference type="Pfam" id="PF12945"/>
    </source>
</evidence>
<reference evidence="3 4" key="1">
    <citation type="submission" date="2023-06" db="EMBL/GenBank/DDBJ databases">
        <title>Five Gram-positive bacteria isolated from mangrove sediments in Shenzhen, Guangdong, China.</title>
        <authorList>
            <person name="Yu S."/>
            <person name="Zheng W."/>
            <person name="Huang Y."/>
        </authorList>
    </citation>
    <scope>NUCLEOTIDE SEQUENCE [LARGE SCALE GENOMIC DNA]</scope>
    <source>
        <strain evidence="3 4">SaN35-3</strain>
    </source>
</reference>